<proteinExistence type="predicted"/>
<gene>
    <name evidence="2" type="ORF">A4A49_19987</name>
</gene>
<dbReference type="Proteomes" id="UP000187609">
    <property type="component" value="Unassembled WGS sequence"/>
</dbReference>
<feature type="compositionally biased region" description="Polar residues" evidence="1">
    <location>
        <begin position="133"/>
        <end position="142"/>
    </location>
</feature>
<dbReference type="PANTHER" id="PTHR36388">
    <property type="entry name" value="OS02G0469000 PROTEIN"/>
    <property type="match status" value="1"/>
</dbReference>
<protein>
    <submittedName>
        <fullName evidence="2">Uncharacterized protein</fullName>
    </submittedName>
</protein>
<accession>A0A1J6J8D6</accession>
<dbReference type="EMBL" id="MJEQ01037183">
    <property type="protein sequence ID" value="OIT07083.1"/>
    <property type="molecule type" value="Genomic_DNA"/>
</dbReference>
<reference evidence="2" key="1">
    <citation type="submission" date="2016-11" db="EMBL/GenBank/DDBJ databases">
        <title>The genome of Nicotiana attenuata.</title>
        <authorList>
            <person name="Xu S."/>
            <person name="Brockmoeller T."/>
            <person name="Gaquerel E."/>
            <person name="Navarro A."/>
            <person name="Kuhl H."/>
            <person name="Gase K."/>
            <person name="Ling Z."/>
            <person name="Zhou W."/>
            <person name="Kreitzer C."/>
            <person name="Stanke M."/>
            <person name="Tang H."/>
            <person name="Lyons E."/>
            <person name="Pandey P."/>
            <person name="Pandey S.P."/>
            <person name="Timmermann B."/>
            <person name="Baldwin I.T."/>
        </authorList>
    </citation>
    <scope>NUCLEOTIDE SEQUENCE [LARGE SCALE GENOMIC DNA]</scope>
    <source>
        <strain evidence="2">UT</strain>
    </source>
</reference>
<dbReference type="Gramene" id="OIT07083">
    <property type="protein sequence ID" value="OIT07083"/>
    <property type="gene ID" value="A4A49_19987"/>
</dbReference>
<dbReference type="STRING" id="49451.A0A1J6J8D6"/>
<evidence type="ECO:0000313" key="2">
    <source>
        <dbReference type="EMBL" id="OIT07083.1"/>
    </source>
</evidence>
<organism evidence="2 3">
    <name type="scientific">Nicotiana attenuata</name>
    <name type="common">Coyote tobacco</name>
    <dbReference type="NCBI Taxonomy" id="49451"/>
    <lineage>
        <taxon>Eukaryota</taxon>
        <taxon>Viridiplantae</taxon>
        <taxon>Streptophyta</taxon>
        <taxon>Embryophyta</taxon>
        <taxon>Tracheophyta</taxon>
        <taxon>Spermatophyta</taxon>
        <taxon>Magnoliopsida</taxon>
        <taxon>eudicotyledons</taxon>
        <taxon>Gunneridae</taxon>
        <taxon>Pentapetalae</taxon>
        <taxon>asterids</taxon>
        <taxon>lamiids</taxon>
        <taxon>Solanales</taxon>
        <taxon>Solanaceae</taxon>
        <taxon>Nicotianoideae</taxon>
        <taxon>Nicotianeae</taxon>
        <taxon>Nicotiana</taxon>
    </lineage>
</organism>
<dbReference type="PANTHER" id="PTHR36388:SF1">
    <property type="entry name" value="OS02G0469000 PROTEIN"/>
    <property type="match status" value="1"/>
</dbReference>
<name>A0A1J6J8D6_NICAT</name>
<keyword evidence="3" id="KW-1185">Reference proteome</keyword>
<feature type="region of interest" description="Disordered" evidence="1">
    <location>
        <begin position="1"/>
        <end position="35"/>
    </location>
</feature>
<evidence type="ECO:0000256" key="1">
    <source>
        <dbReference type="SAM" id="MobiDB-lite"/>
    </source>
</evidence>
<sequence>MAELLSMAMADDDDMKDASVSPLDLNSIGGNESEDVLSPEDIAWADSCLIKDLAISDHGMDSSKHVSPDAFPSQKIFSAVSRDDSPQESRIFPTVEETGISGMVDDTIDDVSPTNEQEENTTRHLINNKDTDSSWSRINSENDFPPTYNEDLRLVEDSHSEVDSEFSTFVEENLADIFKVWELDIPDEEDELVKQFNKALAGSSFDSTPSEAENLGVLLDDKLLDDIISGLDDLSLSPING</sequence>
<feature type="region of interest" description="Disordered" evidence="1">
    <location>
        <begin position="104"/>
        <end position="147"/>
    </location>
</feature>
<dbReference type="OrthoDB" id="1894296at2759"/>
<dbReference type="AlphaFoldDB" id="A0A1J6J8D6"/>
<dbReference type="OMA" id="AISDHGM"/>
<comment type="caution">
    <text evidence="2">The sequence shown here is derived from an EMBL/GenBank/DDBJ whole genome shotgun (WGS) entry which is preliminary data.</text>
</comment>
<evidence type="ECO:0000313" key="3">
    <source>
        <dbReference type="Proteomes" id="UP000187609"/>
    </source>
</evidence>